<dbReference type="PaxDb" id="121845-A0A3Q0J8A3"/>
<name>A0A3Q0J8A3_DIACI</name>
<feature type="compositionally biased region" description="Polar residues" evidence="1">
    <location>
        <begin position="420"/>
        <end position="429"/>
    </location>
</feature>
<feature type="compositionally biased region" description="Basic and acidic residues" evidence="1">
    <location>
        <begin position="522"/>
        <end position="536"/>
    </location>
</feature>
<sequence length="579" mass="66216">MKDPSQKHAECLCKDGYVRWSGDGVCYRPYTRGPCDSGYMYSVNHTSSGMDIGCIPVPCSSGKLYFPGGKGCHRVGTQGPCPTGQLVLFQDSVKTSVEGISYLGMCGCARYTQDKYVCIHSALFRIEESHFTLQQKVKYLQPNNKDNVFVSGPCNAGEWVVPDRGKGQRLGRGWWKGKCECRPGYTVTIATSGDNENKTLCQAPTVVLAKFLNNKTNGYKYKNKQEFLEDGENNRVETFPSQSNKYTTKLTNVRNNSKVTKLSSLRSEEDRSKSPQRGSDRRNSRYKTNWETRELNRMKELQDENQKEEEAEDNGGERSEETGTPKTDETTPSNVRKEGTNPNDVGIKDTEQEKNEIIKKINAINISGSNKHHTGNSRELSVNRRINSKELKVDALSPNEQKLLESQESKNNRRGRKYNMASQNNSNGDTAKEKNKNQDDEVYRNLKTIQDDINEYIRQQQNHEEQEDRLKNHKIVNEDLKENKELNSKLDDEELSQSGTEEFDTNISLAVINEKSANLRKYDEESNRKTNQHKNEEFEEDNSTETLIMVEDKKGIKNLSEYDHRKHIKDYVKPIIIFE</sequence>
<protein>
    <submittedName>
        <fullName evidence="4">Uncharacterized protein PF14_0093-like</fullName>
    </submittedName>
</protein>
<feature type="region of interest" description="Disordered" evidence="1">
    <location>
        <begin position="232"/>
        <end position="352"/>
    </location>
</feature>
<dbReference type="PANTHER" id="PTHR21177">
    <property type="entry name" value="IP06524P-RELATED"/>
    <property type="match status" value="1"/>
</dbReference>
<feature type="compositionally biased region" description="Basic and acidic residues" evidence="1">
    <location>
        <begin position="266"/>
        <end position="305"/>
    </location>
</feature>
<proteinExistence type="predicted"/>
<dbReference type="GeneID" id="103516481"/>
<evidence type="ECO:0000256" key="1">
    <source>
        <dbReference type="SAM" id="MobiDB-lite"/>
    </source>
</evidence>
<feature type="compositionally biased region" description="Polar residues" evidence="1">
    <location>
        <begin position="239"/>
        <end position="265"/>
    </location>
</feature>
<feature type="compositionally biased region" description="Basic and acidic residues" evidence="1">
    <location>
        <begin position="315"/>
        <end position="339"/>
    </location>
</feature>
<accession>A0A3Q0J8A3</accession>
<feature type="compositionally biased region" description="Basic and acidic residues" evidence="1">
    <location>
        <begin position="430"/>
        <end position="441"/>
    </location>
</feature>
<dbReference type="PANTHER" id="PTHR21177:SF7">
    <property type="entry name" value="GH11627P"/>
    <property type="match status" value="1"/>
</dbReference>
<feature type="region of interest" description="Disordered" evidence="1">
    <location>
        <begin position="391"/>
        <end position="441"/>
    </location>
</feature>
<reference evidence="4" key="1">
    <citation type="submission" date="2025-08" db="UniProtKB">
        <authorList>
            <consortium name="RefSeq"/>
        </authorList>
    </citation>
    <scope>IDENTIFICATION</scope>
</reference>
<organism evidence="3 4">
    <name type="scientific">Diaphorina citri</name>
    <name type="common">Asian citrus psyllid</name>
    <dbReference type="NCBI Taxonomy" id="121845"/>
    <lineage>
        <taxon>Eukaryota</taxon>
        <taxon>Metazoa</taxon>
        <taxon>Ecdysozoa</taxon>
        <taxon>Arthropoda</taxon>
        <taxon>Hexapoda</taxon>
        <taxon>Insecta</taxon>
        <taxon>Pterygota</taxon>
        <taxon>Neoptera</taxon>
        <taxon>Paraneoptera</taxon>
        <taxon>Hemiptera</taxon>
        <taxon>Sternorrhyncha</taxon>
        <taxon>Psylloidea</taxon>
        <taxon>Psyllidae</taxon>
        <taxon>Diaphorininae</taxon>
        <taxon>Diaphorina</taxon>
    </lineage>
</organism>
<evidence type="ECO:0000313" key="4">
    <source>
        <dbReference type="RefSeq" id="XP_026684666.1"/>
    </source>
</evidence>
<gene>
    <name evidence="4" type="primary">LOC103516481</name>
</gene>
<feature type="compositionally biased region" description="Basic and acidic residues" evidence="1">
    <location>
        <begin position="402"/>
        <end position="411"/>
    </location>
</feature>
<evidence type="ECO:0000259" key="2">
    <source>
        <dbReference type="Pfam" id="PF16033"/>
    </source>
</evidence>
<dbReference type="STRING" id="121845.A0A3Q0J8A3"/>
<evidence type="ECO:0000313" key="3">
    <source>
        <dbReference type="Proteomes" id="UP000079169"/>
    </source>
</evidence>
<feature type="domain" description="DUF4789" evidence="2">
    <location>
        <begin position="4"/>
        <end position="63"/>
    </location>
</feature>
<dbReference type="KEGG" id="dci:103516481"/>
<dbReference type="AlphaFoldDB" id="A0A3Q0J8A3"/>
<keyword evidence="3" id="KW-1185">Reference proteome</keyword>
<dbReference type="Pfam" id="PF16033">
    <property type="entry name" value="DUF4789"/>
    <property type="match status" value="1"/>
</dbReference>
<dbReference type="RefSeq" id="XP_026684666.1">
    <property type="nucleotide sequence ID" value="XM_026828865.1"/>
</dbReference>
<dbReference type="Proteomes" id="UP000079169">
    <property type="component" value="Unplaced"/>
</dbReference>
<dbReference type="InterPro" id="IPR031993">
    <property type="entry name" value="DUF4789"/>
</dbReference>
<feature type="region of interest" description="Disordered" evidence="1">
    <location>
        <begin position="522"/>
        <end position="543"/>
    </location>
</feature>